<keyword evidence="2" id="KW-0732">Signal</keyword>
<keyword evidence="4" id="KW-1185">Reference proteome</keyword>
<evidence type="ECO:0000256" key="1">
    <source>
        <dbReference type="SAM" id="Phobius"/>
    </source>
</evidence>
<accession>G0VI68</accession>
<dbReference type="GO" id="GO:0031501">
    <property type="term" value="C:mannosyltransferase complex"/>
    <property type="evidence" value="ECO:0007669"/>
    <property type="project" value="TreeGrafter"/>
</dbReference>
<dbReference type="RefSeq" id="XP_003677455.1">
    <property type="nucleotide sequence ID" value="XM_003677407.1"/>
</dbReference>
<keyword evidence="1" id="KW-0472">Membrane</keyword>
<dbReference type="OrthoDB" id="4036106at2759"/>
<keyword evidence="1" id="KW-0812">Transmembrane</keyword>
<keyword evidence="1" id="KW-1133">Transmembrane helix</keyword>
<proteinExistence type="predicted"/>
<dbReference type="Pfam" id="PF10333">
    <property type="entry name" value="Pga1"/>
    <property type="match status" value="1"/>
</dbReference>
<dbReference type="PANTHER" id="PTHR28022">
    <property type="entry name" value="GPI MANNOSYLTRANSFERASE 2 SUBUNIT PGA1"/>
    <property type="match status" value="1"/>
</dbReference>
<evidence type="ECO:0000256" key="2">
    <source>
        <dbReference type="SAM" id="SignalP"/>
    </source>
</evidence>
<feature type="signal peptide" evidence="2">
    <location>
        <begin position="1"/>
        <end position="24"/>
    </location>
</feature>
<dbReference type="EMBL" id="HE576758">
    <property type="protein sequence ID" value="CCC71102.1"/>
    <property type="molecule type" value="Genomic_DNA"/>
</dbReference>
<dbReference type="GO" id="GO:0006506">
    <property type="term" value="P:GPI anchor biosynthetic process"/>
    <property type="evidence" value="ECO:0007669"/>
    <property type="project" value="TreeGrafter"/>
</dbReference>
<dbReference type="GO" id="GO:0005789">
    <property type="term" value="C:endoplasmic reticulum membrane"/>
    <property type="evidence" value="ECO:0007669"/>
    <property type="project" value="TreeGrafter"/>
</dbReference>
<evidence type="ECO:0000313" key="4">
    <source>
        <dbReference type="Proteomes" id="UP000001640"/>
    </source>
</evidence>
<dbReference type="FunCoup" id="G0VI68">
    <property type="interactions" value="21"/>
</dbReference>
<feature type="transmembrane region" description="Helical" evidence="1">
    <location>
        <begin position="159"/>
        <end position="176"/>
    </location>
</feature>
<organism evidence="3 4">
    <name type="scientific">Naumovozyma castellii</name>
    <name type="common">Yeast</name>
    <name type="synonym">Saccharomyces castellii</name>
    <dbReference type="NCBI Taxonomy" id="27288"/>
    <lineage>
        <taxon>Eukaryota</taxon>
        <taxon>Fungi</taxon>
        <taxon>Dikarya</taxon>
        <taxon>Ascomycota</taxon>
        <taxon>Saccharomycotina</taxon>
        <taxon>Saccharomycetes</taxon>
        <taxon>Saccharomycetales</taxon>
        <taxon>Saccharomycetaceae</taxon>
        <taxon>Naumovozyma</taxon>
    </lineage>
</organism>
<dbReference type="PANTHER" id="PTHR28022:SF1">
    <property type="entry name" value="GPI MANNOSYLTRANSFERASE 2 SUBUNIT PGA1"/>
    <property type="match status" value="1"/>
</dbReference>
<protein>
    <submittedName>
        <fullName evidence="3">Uncharacterized protein</fullName>
    </submittedName>
</protein>
<name>G0VI68_NAUCA</name>
<dbReference type="GeneID" id="96904768"/>
<evidence type="ECO:0000313" key="3">
    <source>
        <dbReference type="EMBL" id="CCC71102.1"/>
    </source>
</evidence>
<feature type="chain" id="PRO_5003411148" evidence="2">
    <location>
        <begin position="25"/>
        <end position="191"/>
    </location>
</feature>
<reference key="2">
    <citation type="submission" date="2011-08" db="EMBL/GenBank/DDBJ databases">
        <title>Genome sequence of Naumovozyma castellii.</title>
        <authorList>
            <person name="Gordon J.L."/>
            <person name="Armisen D."/>
            <person name="Proux-Wera E."/>
            <person name="OhEigeartaigh S.S."/>
            <person name="Byrne K.P."/>
            <person name="Wolfe K.H."/>
        </authorList>
    </citation>
    <scope>NUCLEOTIDE SEQUENCE</scope>
    <source>
        <strain>Type strain:CBS 4309</strain>
    </source>
</reference>
<dbReference type="HOGENOM" id="CLU_116423_0_0_1"/>
<dbReference type="GO" id="GO:0000030">
    <property type="term" value="F:mannosyltransferase activity"/>
    <property type="evidence" value="ECO:0007669"/>
    <property type="project" value="TreeGrafter"/>
</dbReference>
<reference evidence="3 4" key="1">
    <citation type="journal article" date="2011" name="Proc. Natl. Acad. Sci. U.S.A.">
        <title>Evolutionary erosion of yeast sex chromosomes by mating-type switching accidents.</title>
        <authorList>
            <person name="Gordon J.L."/>
            <person name="Armisen D."/>
            <person name="Proux-Wera E."/>
            <person name="Oheigeartaigh S.S."/>
            <person name="Byrne K.P."/>
            <person name="Wolfe K.H."/>
        </authorList>
    </citation>
    <scope>NUCLEOTIDE SEQUENCE [LARGE SCALE GENOMIC DNA]</scope>
    <source>
        <strain evidence="4">ATCC 76901 / BCRC 22586 / CBS 4309 / NBRC 1992 / NRRL Y-12630</strain>
    </source>
</reference>
<dbReference type="InterPro" id="IPR019433">
    <property type="entry name" value="GPI_ManTrfase_II_coact_Pga1"/>
</dbReference>
<dbReference type="KEGG" id="ncs:NCAS_0G02150"/>
<dbReference type="AlphaFoldDB" id="G0VI68"/>
<dbReference type="InParanoid" id="G0VI68"/>
<gene>
    <name evidence="3" type="primary">NCAS0G02150</name>
    <name evidence="3" type="ordered locus">NCAS_0G02150</name>
</gene>
<sequence length="191" mass="21964">MNYGILTLLQWLIILFQLGTTVTANTESILISIPYDILIHRHLHLYNETIPSISLNNTYMQMETIQIPAMKEDQQVVELKHLQTDASYQLKLSWSAINPIDISNIHWEVAQPRLGMEDDDYPPLFLIFDYDTTLLNNKVGGVSLNIAVVQTKFKIPVDLFPLIAYICLIATGVWYLKDWILKQILYNAISL</sequence>
<dbReference type="Proteomes" id="UP000001640">
    <property type="component" value="Chromosome 7"/>
</dbReference>